<comment type="caution">
    <text evidence="3">The sequence shown here is derived from an EMBL/GenBank/DDBJ whole genome shotgun (WGS) entry which is preliminary data.</text>
</comment>
<evidence type="ECO:0000313" key="3">
    <source>
        <dbReference type="EMBL" id="GBF38242.1"/>
    </source>
</evidence>
<name>A0A2P2D0R8_9LEPT</name>
<evidence type="ECO:0000256" key="1">
    <source>
        <dbReference type="ARBA" id="ARBA00022729"/>
    </source>
</evidence>
<feature type="domain" description="SbsA Ig-like" evidence="2">
    <location>
        <begin position="97"/>
        <end position="191"/>
    </location>
</feature>
<proteinExistence type="predicted"/>
<dbReference type="Pfam" id="PF13205">
    <property type="entry name" value="Big_5"/>
    <property type="match status" value="1"/>
</dbReference>
<reference evidence="3 4" key="1">
    <citation type="submission" date="2018-02" db="EMBL/GenBank/DDBJ databases">
        <title>Novel Leptospira species isolated from soil and water in Japan.</title>
        <authorList>
            <person name="Nakao R."/>
            <person name="Masuzawa T."/>
        </authorList>
    </citation>
    <scope>NUCLEOTIDE SEQUENCE [LARGE SCALE GENOMIC DNA]</scope>
    <source>
        <strain evidence="3 4">E8</strain>
    </source>
</reference>
<dbReference type="AlphaFoldDB" id="A0A2P2D0R8"/>
<keyword evidence="4" id="KW-1185">Reference proteome</keyword>
<accession>A0A2P2D0R8</accession>
<dbReference type="InterPro" id="IPR032812">
    <property type="entry name" value="SbsA_Ig"/>
</dbReference>
<gene>
    <name evidence="3" type="ORF">LPTSP1_12320</name>
</gene>
<evidence type="ECO:0000313" key="4">
    <source>
        <dbReference type="Proteomes" id="UP000245076"/>
    </source>
</evidence>
<keyword evidence="1" id="KW-0732">Signal</keyword>
<dbReference type="InterPro" id="IPR014755">
    <property type="entry name" value="Cu-Rt/internalin_Ig-like"/>
</dbReference>
<evidence type="ECO:0000259" key="2">
    <source>
        <dbReference type="Pfam" id="PF13205"/>
    </source>
</evidence>
<dbReference type="Proteomes" id="UP000245076">
    <property type="component" value="Unassembled WGS sequence"/>
</dbReference>
<dbReference type="EMBL" id="BFAY01000007">
    <property type="protein sequence ID" value="GBF38242.1"/>
    <property type="molecule type" value="Genomic_DNA"/>
</dbReference>
<dbReference type="Gene3D" id="2.60.40.1220">
    <property type="match status" value="1"/>
</dbReference>
<sequence>MKNRYITGLPKQMKMQTSKGFLLIGFTLFFVSIGCGGEKAGSLSDSIFASLGIASDSGGSLPPSAALTPYKDTDEPATLPVDFGTAGPQALLNLSSTDQVDRYKSLEIVFSEPMTQSTVNGDFVLKEKTGTLLPGPAAEKGGSFYWKSGGRLIFDPYKELKPNTTYQLSLTGASKGLEGGDLQAYTVEFTTEPDYLISATLNGTAVGPANSSKDLTYTDAAPGTIAMNLNASFTSPISGANSIQSIKLKHLSSSAEHVICAAPPCDMTAALASSLNLNAFSGAKAGLKPFQGGNAYIFEVTTTAGKVFRRSFGFNYGKVNTTPYALITNGAAAIVDETQALKLFGQILERFTKNDYKITGKSFSDFSNTPKSTTKRTSHCIDYYSTGGSAVNFIRSFGDSTDPENGDGYCGGAGANPGAFVGNGCFLGCSDFDMDVYITGVNIPPTTGADPTITASLSVPANNNLKVNINGRKAIINLAIIARNRSSIGLGLVGSGNRFYFTTIAEVNLGETANPRAAVANTNTVVDTNGEFNIAIKTPLTAAALPTNVPTDNFYTKEWSDHLRVKNNAGDLDSVDYIDSTSWAADLLSSVTASIANGMVPALKPAITQSMLRDVVQKVAPNALNAVVTSLANPGLDVVLPDYLPAPLQNFPLSLKLKFQTDVVPTVSGANKGLVGSASVALVAKNPLINTDPNYHGHQLATGFVSTRPIPAADALTKTFPFSKSSTNPGLLLTLTADTVTQAAYSLWQNGALNLRINKPFIDSITAYAGSDPLFQLTQELVKVGTLLNILAPGRSTLVGLNPSDSTKLIQNVKSSDDVDIDVYAIHAPNGEFKYGGANAIPALVVNFTDLELRIYGRRPNGTQIGYPTLSSITCSSAAADNAANSCRYLLNTVRVSIKGDGSFNFIPFDNPDPVGKPQYNNLNAMSLVIKKDETSMAYTLDILEGNSVNPFGLDPKGIFQVVDPLIRSLIIPLVNNVLRQVPLPKSLNVSAITNYSSGAVCNLQSTTDKLKLITIPIPNTEPYPYLFGGLQFQGAAATNPGSVVQCP</sequence>
<organism evidence="3 4">
    <name type="scientific">Leptospira johnsonii</name>
    <dbReference type="NCBI Taxonomy" id="1917820"/>
    <lineage>
        <taxon>Bacteria</taxon>
        <taxon>Pseudomonadati</taxon>
        <taxon>Spirochaetota</taxon>
        <taxon>Spirochaetia</taxon>
        <taxon>Leptospirales</taxon>
        <taxon>Leptospiraceae</taxon>
        <taxon>Leptospira</taxon>
    </lineage>
</organism>
<dbReference type="PROSITE" id="PS51257">
    <property type="entry name" value="PROKAR_LIPOPROTEIN"/>
    <property type="match status" value="1"/>
</dbReference>
<protein>
    <submittedName>
        <fullName evidence="3">Ig-like protein</fullName>
    </submittedName>
</protein>